<reference evidence="19" key="4">
    <citation type="submission" date="2024-01" db="EMBL/GenBank/DDBJ databases">
        <title>GRCr8: a new rat reference genome assembly contstructed from accurate long reads and long range scaffolding.</title>
        <authorList>
            <person name="Doris P.A."/>
            <person name="Kalbfleisch T."/>
            <person name="Li K."/>
            <person name="Howe K."/>
            <person name="Wood J."/>
        </authorList>
    </citation>
    <scope>NUCLEOTIDE SEQUENCE [LARGE SCALE GENOMIC DNA]</scope>
    <source>
        <strain evidence="19">Brown Norway</strain>
    </source>
</reference>
<keyword evidence="8" id="KW-0238">DNA-binding</keyword>
<dbReference type="RefSeq" id="XP_038965147.1">
    <property type="nucleotide sequence ID" value="XM_039109219.2"/>
</dbReference>
<name>A6KDV6_RAT</name>
<dbReference type="InterPro" id="IPR038269">
    <property type="entry name" value="SCAN_sf"/>
</dbReference>
<feature type="domain" description="C2H2-type" evidence="14">
    <location>
        <begin position="684"/>
        <end position="711"/>
    </location>
</feature>
<feature type="compositionally biased region" description="Basic and acidic residues" evidence="13">
    <location>
        <begin position="306"/>
        <end position="321"/>
    </location>
</feature>
<dbReference type="PROSITE" id="PS50804">
    <property type="entry name" value="SCAN_BOX"/>
    <property type="match status" value="1"/>
</dbReference>
<keyword evidence="5 11" id="KW-0863">Zinc-finger</keyword>
<reference evidence="18" key="5">
    <citation type="submission" date="2025-05" db="UniProtKB">
        <authorList>
            <consortium name="Ensembl"/>
        </authorList>
    </citation>
    <scope>IDENTIFICATION</scope>
    <source>
        <strain evidence="18">Brown Norway</strain>
    </source>
</reference>
<gene>
    <name evidence="18 20" type="primary">Zfp483</name>
</gene>
<evidence type="ECO:0000256" key="8">
    <source>
        <dbReference type="ARBA" id="ARBA00023125"/>
    </source>
</evidence>
<keyword evidence="9" id="KW-0804">Transcription</keyword>
<keyword evidence="6" id="KW-0862">Zinc</keyword>
<dbReference type="PROSITE" id="PS50157">
    <property type="entry name" value="ZINC_FINGER_C2H2_2"/>
    <property type="match status" value="9"/>
</dbReference>
<dbReference type="HOGENOM" id="CLU_002678_49_8_1"/>
<dbReference type="InterPro" id="IPR013087">
    <property type="entry name" value="Znf_C2H2_type"/>
</dbReference>
<dbReference type="SMART" id="SM00355">
    <property type="entry name" value="ZnF_C2H2"/>
    <property type="match status" value="9"/>
</dbReference>
<dbReference type="FunFam" id="3.30.160.60:FF:000052">
    <property type="entry name" value="zinc finger protein 546 isoform X1"/>
    <property type="match status" value="1"/>
</dbReference>
<evidence type="ECO:0000256" key="10">
    <source>
        <dbReference type="ARBA" id="ARBA00023242"/>
    </source>
</evidence>
<feature type="domain" description="C2H2-type" evidence="14">
    <location>
        <begin position="516"/>
        <end position="543"/>
    </location>
</feature>
<dbReference type="InterPro" id="IPR036236">
    <property type="entry name" value="Znf_C2H2_sf"/>
</dbReference>
<dbReference type="PANTHER" id="PTHR24381:SF390">
    <property type="entry name" value="ZINC FINGER PROTEIN 37 HOMOLOG"/>
    <property type="match status" value="1"/>
</dbReference>
<dbReference type="SUPFAM" id="SSF47353">
    <property type="entry name" value="Retrovirus capsid dimerization domain-like"/>
    <property type="match status" value="1"/>
</dbReference>
<evidence type="ECO:0000256" key="6">
    <source>
        <dbReference type="ARBA" id="ARBA00022833"/>
    </source>
</evidence>
<dbReference type="EMBL" id="AF277901">
    <property type="protein sequence ID" value="AAG53887.1"/>
    <property type="molecule type" value="mRNA"/>
</dbReference>
<dbReference type="Pfam" id="PF01352">
    <property type="entry name" value="KRAB"/>
    <property type="match status" value="1"/>
</dbReference>
<dbReference type="Proteomes" id="UP000002494">
    <property type="component" value="Chromosome 5"/>
</dbReference>
<dbReference type="RefSeq" id="XP_038965144.1">
    <property type="nucleotide sequence ID" value="XM_039109216.2"/>
</dbReference>
<keyword evidence="19" id="KW-1185">Reference proteome</keyword>
<feature type="region of interest" description="Disordered" evidence="13">
    <location>
        <begin position="1"/>
        <end position="27"/>
    </location>
</feature>
<dbReference type="GO" id="GO:0008270">
    <property type="term" value="F:zinc ion binding"/>
    <property type="evidence" value="ECO:0007669"/>
    <property type="project" value="UniProtKB-KW"/>
</dbReference>
<evidence type="ECO:0000256" key="7">
    <source>
        <dbReference type="ARBA" id="ARBA00023015"/>
    </source>
</evidence>
<feature type="domain" description="SCAN box" evidence="15">
    <location>
        <begin position="49"/>
        <end position="131"/>
    </location>
</feature>
<comment type="similarity">
    <text evidence="2">Belongs to the krueppel C2H2-type zinc-finger protein family.</text>
</comment>
<dbReference type="PROSITE" id="PS50805">
    <property type="entry name" value="KRAB"/>
    <property type="match status" value="1"/>
</dbReference>
<evidence type="ECO:0000313" key="18">
    <source>
        <dbReference type="Ensembl" id="ENSRNOP00000103543.1"/>
    </source>
</evidence>
<accession>A6KDV6</accession>
<reference evidence="19" key="3">
    <citation type="submission" date="2023-12" db="EMBL/GenBank/DDBJ databases">
        <authorList>
            <consortium name="Genome Reference Consortium"/>
            <person name="Doris P.A."/>
            <person name="Kalbfleisch T."/>
            <person name="Li K."/>
            <person name="Howe K."/>
            <person name="Wood J."/>
        </authorList>
    </citation>
    <scope>NUCLEOTIDE SEQUENCE [LARGE SCALE GENOMIC DNA]</scope>
    <source>
        <strain evidence="19">Brown Norway</strain>
    </source>
</reference>
<feature type="region of interest" description="Disordered" evidence="13">
    <location>
        <begin position="288"/>
        <end position="392"/>
    </location>
</feature>
<feature type="domain" description="C2H2-type" evidence="14">
    <location>
        <begin position="488"/>
        <end position="515"/>
    </location>
</feature>
<dbReference type="FunFam" id="3.30.160.60:FF:000785">
    <property type="entry name" value="zinc finger protein 648"/>
    <property type="match status" value="1"/>
</dbReference>
<dbReference type="SMART" id="SM00431">
    <property type="entry name" value="SCAN"/>
    <property type="match status" value="1"/>
</dbReference>
<feature type="domain" description="C2H2-type" evidence="14">
    <location>
        <begin position="711"/>
        <end position="733"/>
    </location>
</feature>
<dbReference type="FunFam" id="3.30.160.60:FF:000056">
    <property type="entry name" value="Zinc finger and SCAN domain-containing 20"/>
    <property type="match status" value="1"/>
</dbReference>
<dbReference type="UCSC" id="RGD:727958">
    <property type="organism name" value="rat"/>
</dbReference>
<evidence type="ECO:0000259" key="14">
    <source>
        <dbReference type="PROSITE" id="PS50157"/>
    </source>
</evidence>
<dbReference type="GeneID" id="170955"/>
<dbReference type="OrthoDB" id="6077919at2759"/>
<dbReference type="InterPro" id="IPR003309">
    <property type="entry name" value="SCAN_dom"/>
</dbReference>
<dbReference type="SMR" id="A6KDV6"/>
<evidence type="ECO:0000256" key="1">
    <source>
        <dbReference type="ARBA" id="ARBA00004123"/>
    </source>
</evidence>
<reference evidence="18" key="2">
    <citation type="journal article" date="2004" name="Nature">
        <title>Genome sequence of the Brown Norway rat yields insights into mammalian evolution.</title>
        <authorList>
            <consortium name="Rat Genome Sequencing Project Consortium"/>
            <person name="Gibbs R.A."/>
            <person name="Weinstock G.M."/>
            <person name="Metzker M.L."/>
            <person name="Muzny D.M."/>
            <person name="Sodergren E.J."/>
            <person name="Scherer S."/>
            <person name="Scott G."/>
            <person name="Steffen D."/>
            <person name="Worley K.C."/>
            <person name="Burch P.E."/>
            <person name="Okwuonu G."/>
            <person name="Hines S."/>
            <person name="Lewis L."/>
            <person name="Deramo C."/>
            <person name="Delgado O."/>
            <person name="Dugan-Rocha S."/>
            <person name="Miner G."/>
            <person name="Morgan M."/>
            <person name="Hawes A."/>
            <person name="Gill R."/>
            <person name="Holt R.A."/>
            <person name="Adams M.D."/>
            <person name="Amanatides P.G."/>
            <person name="Baden-Tillson H."/>
            <person name="Barnstead M."/>
            <person name="Chin S."/>
            <person name="Evans C.A."/>
            <person name="Ferriera S."/>
            <person name="Fosler C."/>
            <person name="Glodek A."/>
            <person name="Gu Z."/>
            <person name="Jennings D."/>
            <person name="Kraft C.L."/>
            <person name="Nguyen T."/>
            <person name="Pfannkoch C.M."/>
            <person name="Sitter C."/>
            <person name="Sutton G.G."/>
            <person name="Venter J.C."/>
            <person name="Woodage T."/>
            <person name="Smith D."/>
            <person name="Lee H.-M."/>
            <person name="Gustafson E."/>
            <person name="Cahill P."/>
            <person name="Kana A."/>
            <person name="Doucette-Stamm L."/>
            <person name="Weinstock K."/>
            <person name="Fechtel K."/>
            <person name="Weiss R.B."/>
            <person name="Dunn D.M."/>
            <person name="Green E.D."/>
            <person name="Blakesley R.W."/>
            <person name="Bouffard G.G."/>
            <person name="De Jong P.J."/>
            <person name="Osoegawa K."/>
            <person name="Zhu B."/>
            <person name="Marra M."/>
            <person name="Schein J."/>
            <person name="Bosdet I."/>
            <person name="Fjell C."/>
            <person name="Jones S."/>
            <person name="Krzywinski M."/>
            <person name="Mathewson C."/>
            <person name="Siddiqui A."/>
            <person name="Wye N."/>
            <person name="McPherson J."/>
            <person name="Zhao S."/>
            <person name="Fraser C.M."/>
            <person name="Shetty J."/>
            <person name="Shatsman S."/>
            <person name="Geer K."/>
            <person name="Chen Y."/>
            <person name="Abramzon S."/>
            <person name="Nierman W.C."/>
            <person name="Havlak P.H."/>
            <person name="Chen R."/>
            <person name="Durbin K.J."/>
            <person name="Egan A."/>
            <person name="Ren Y."/>
            <person name="Song X.-Z."/>
            <person name="Li B."/>
            <person name="Liu Y."/>
            <person name="Qin X."/>
            <person name="Cawley S."/>
            <person name="Cooney A.J."/>
            <person name="D'Souza L.M."/>
            <person name="Martin K."/>
            <person name="Wu J.Q."/>
            <person name="Gonzalez-Garay M.L."/>
            <person name="Jackson A.R."/>
            <person name="Kalafus K.J."/>
            <person name="McLeod M.P."/>
            <person name="Milosavljevic A."/>
            <person name="Virk D."/>
            <person name="Volkov A."/>
            <person name="Wheeler D.A."/>
            <person name="Zhang Z."/>
            <person name="Bailey J.A."/>
            <person name="Eichler E.E."/>
            <person name="Tuzun E."/>
            <person name="Birney E."/>
            <person name="Mongin E."/>
            <person name="Ureta-Vidal A."/>
            <person name="Woodwark C."/>
            <person name="Zdobnov E."/>
            <person name="Bork P."/>
            <person name="Suyama M."/>
            <person name="Torrents D."/>
            <person name="Alexandersson M."/>
            <person name="Trask B.J."/>
            <person name="Young J.M."/>
            <person name="Huang H."/>
            <person name="Wang H."/>
            <person name="Xing H."/>
            <person name="Daniels S."/>
            <person name="Gietzen D."/>
            <person name="Schmidt J."/>
            <person name="Stevens K."/>
            <person name="Vitt U."/>
            <person name="Wingrove J."/>
            <person name="Camara F."/>
            <person name="Mar Alba M."/>
            <person name="Abril J.F."/>
            <person name="Guigo R."/>
            <person name="Smit A."/>
            <person name="Dubchak I."/>
            <person name="Rubin E.M."/>
            <person name="Couronne O."/>
            <person name="Poliakov A."/>
            <person name="Huebner N."/>
            <person name="Ganten D."/>
            <person name="Goesele C."/>
            <person name="Hummel O."/>
            <person name="Kreitler T."/>
            <person name="Lee Y.-A."/>
            <person name="Monti J."/>
            <person name="Schulz H."/>
            <person name="Zimdahl H."/>
            <person name="Himmelbauer H."/>
            <person name="Lehrach H."/>
            <person name="Jacob H.J."/>
            <person name="Bromberg S."/>
            <person name="Gullings-Handley J."/>
            <person name="Jensen-Seaman M.I."/>
            <person name="Kwitek A.E."/>
            <person name="Lazar J."/>
            <person name="Pasko D."/>
            <person name="Tonellato P.J."/>
            <person name="Twigger S."/>
            <person name="Ponting C.P."/>
            <person name="Duarte J.M."/>
            <person name="Rice S."/>
            <person name="Goodstadt L."/>
            <person name="Beatson S.A."/>
            <person name="Emes R.D."/>
            <person name="Winter E.E."/>
            <person name="Webber C."/>
            <person name="Brandt P."/>
            <person name="Nyakatura G."/>
            <person name="Adetobi M."/>
            <person name="Chiaromonte F."/>
            <person name="Elnitski L."/>
            <person name="Eswara P."/>
            <person name="Hardison R.C."/>
            <person name="Hou M."/>
            <person name="Kolbe D."/>
            <person name="Makova K."/>
            <person name="Miller W."/>
            <person name="Nekrutenko A."/>
            <person name="Riemer C."/>
            <person name="Schwartz S."/>
            <person name="Taylor J."/>
            <person name="Yang S."/>
            <person name="Zhang Y."/>
            <person name="Lindpaintner K."/>
            <person name="Andrews T.D."/>
            <person name="Caccamo M."/>
            <person name="Clamp M."/>
            <person name="Clarke L."/>
            <person name="Curwen V."/>
            <person name="Durbin R.M."/>
            <person name="Eyras E."/>
            <person name="Searle S.M."/>
            <person name="Cooper G.M."/>
            <person name="Batzoglou S."/>
            <person name="Brudno M."/>
            <person name="Sidow A."/>
            <person name="Stone E.A."/>
            <person name="Payseur B.A."/>
            <person name="Bourque G."/>
            <person name="Lopez-Otin C."/>
            <person name="Puente X.S."/>
            <person name="Chakrabarti K."/>
            <person name="Chatterji S."/>
            <person name="Dewey C."/>
            <person name="Pachter L."/>
            <person name="Bray N."/>
            <person name="Yap V.B."/>
            <person name="Caspi A."/>
            <person name="Tesler G."/>
            <person name="Pevzner P.A."/>
            <person name="Haussler D."/>
            <person name="Roskin K.M."/>
            <person name="Baertsch R."/>
            <person name="Clawson H."/>
            <person name="Furey T.S."/>
            <person name="Hinrichs A.S."/>
            <person name="Karolchik D."/>
            <person name="Kent W.J."/>
            <person name="Rosenbloom K.R."/>
            <person name="Trumbower H."/>
            <person name="Weirauch M."/>
            <person name="Cooper D.N."/>
            <person name="Stenson P.D."/>
            <person name="Ma B."/>
            <person name="Brent M."/>
            <person name="Arumugam M."/>
            <person name="Shteynberg D."/>
            <person name="Copley R.R."/>
            <person name="Taylor M.S."/>
            <person name="Riethman H."/>
            <person name="Mudunuri U."/>
            <person name="Peterson J."/>
            <person name="Guyer M."/>
            <person name="Felsenfeld A."/>
            <person name="Old S."/>
            <person name="Mockrin S."/>
            <person name="Collins F.S."/>
        </authorList>
    </citation>
    <scope>NUCLEOTIDE SEQUENCE [LARGE SCALE GENOMIC DNA]</scope>
    <source>
        <strain evidence="18">Brown Norway</strain>
    </source>
</reference>
<keyword evidence="3" id="KW-0479">Metal-binding</keyword>
<evidence type="ECO:0000256" key="9">
    <source>
        <dbReference type="ARBA" id="ARBA00023163"/>
    </source>
</evidence>
<dbReference type="AGR" id="RGD:727958"/>
<feature type="compositionally biased region" description="Basic and acidic residues" evidence="13">
    <location>
        <begin position="288"/>
        <end position="299"/>
    </location>
</feature>
<dbReference type="FunFam" id="1.10.4020.10:FF:000001">
    <property type="entry name" value="zinc finger protein 263 isoform X1"/>
    <property type="match status" value="1"/>
</dbReference>
<comment type="subcellular location">
    <subcellularLocation>
        <location evidence="1 12">Nucleus</location>
    </subcellularLocation>
</comment>
<organism evidence="17">
    <name type="scientific">Rattus norvegicus</name>
    <name type="common">Rat</name>
    <dbReference type="NCBI Taxonomy" id="10116"/>
    <lineage>
        <taxon>Eukaryota</taxon>
        <taxon>Metazoa</taxon>
        <taxon>Chordata</taxon>
        <taxon>Craniata</taxon>
        <taxon>Vertebrata</taxon>
        <taxon>Euteleostomi</taxon>
        <taxon>Mammalia</taxon>
        <taxon>Eutheria</taxon>
        <taxon>Euarchontoglires</taxon>
        <taxon>Glires</taxon>
        <taxon>Rodentia</taxon>
        <taxon>Myomorpha</taxon>
        <taxon>Muroidea</taxon>
        <taxon>Muridae</taxon>
        <taxon>Murinae</taxon>
        <taxon>Rattus</taxon>
    </lineage>
</organism>
<dbReference type="RefSeq" id="NP_596913.1">
    <property type="nucleotide sequence ID" value="NM_133422.2"/>
</dbReference>
<dbReference type="CTD" id="170955"/>
<dbReference type="KEGG" id="rno:170955"/>
<dbReference type="FunFam" id="3.30.160.60:FF:000206">
    <property type="entry name" value="zinc finger protein 202 isoform X1"/>
    <property type="match status" value="1"/>
</dbReference>
<dbReference type="Gene3D" id="1.10.4020.10">
    <property type="entry name" value="DNA breaking-rejoining enzymes"/>
    <property type="match status" value="1"/>
</dbReference>
<dbReference type="SUPFAM" id="SSF57667">
    <property type="entry name" value="beta-beta-alpha zinc fingers"/>
    <property type="match status" value="5"/>
</dbReference>
<dbReference type="CDD" id="cd07936">
    <property type="entry name" value="SCAN"/>
    <property type="match status" value="1"/>
</dbReference>
<dbReference type="AlphaFoldDB" id="A6KDV6"/>
<dbReference type="GeneTree" id="ENSGT00940000162615"/>
<protein>
    <submittedName>
        <fullName evidence="18">Zinc finger protein 483</fullName>
    </submittedName>
    <submittedName>
        <fullName evidence="17">Zinc finger protein HIT-10</fullName>
    </submittedName>
</protein>
<feature type="domain" description="C2H2-type" evidence="14">
    <location>
        <begin position="628"/>
        <end position="655"/>
    </location>
</feature>
<dbReference type="GO" id="GO:0006355">
    <property type="term" value="P:regulation of DNA-templated transcription"/>
    <property type="evidence" value="ECO:0007669"/>
    <property type="project" value="InterPro"/>
</dbReference>
<evidence type="ECO:0000256" key="5">
    <source>
        <dbReference type="ARBA" id="ARBA00022771"/>
    </source>
</evidence>
<dbReference type="CDD" id="cd07765">
    <property type="entry name" value="KRAB_A-box"/>
    <property type="match status" value="1"/>
</dbReference>
<feature type="domain" description="KRAB" evidence="16">
    <location>
        <begin position="176"/>
        <end position="247"/>
    </location>
</feature>
<dbReference type="RefSeq" id="XP_038965145.1">
    <property type="nucleotide sequence ID" value="XM_039109217.2"/>
</dbReference>
<feature type="domain" description="C2H2-type" evidence="14">
    <location>
        <begin position="544"/>
        <end position="571"/>
    </location>
</feature>
<evidence type="ECO:0000259" key="15">
    <source>
        <dbReference type="PROSITE" id="PS50804"/>
    </source>
</evidence>
<reference evidence="17" key="1">
    <citation type="submission" date="2000-06" db="EMBL/GenBank/DDBJ databases">
        <title>Cloning and characterization of a novel transcription factor HIT-10 in the brain.</title>
        <authorList>
            <person name="Ishii K."/>
            <person name="Araki K."/>
            <person name="Nawa H."/>
        </authorList>
    </citation>
    <scope>NUCLEOTIDE SEQUENCE</scope>
    <source>
        <strain evidence="17">Sprague-Dawley</strain>
        <tissue evidence="17">Brain</tissue>
    </source>
</reference>
<dbReference type="PROSITE" id="PS00028">
    <property type="entry name" value="ZINC_FINGER_C2H2_1"/>
    <property type="match status" value="8"/>
</dbReference>
<dbReference type="SMART" id="SM00349">
    <property type="entry name" value="KRAB"/>
    <property type="match status" value="1"/>
</dbReference>
<dbReference type="Gene3D" id="6.10.140.140">
    <property type="match status" value="1"/>
</dbReference>
<dbReference type="FunFam" id="3.30.160.60:FF:000737">
    <property type="entry name" value="Zinc finger protein 565"/>
    <property type="match status" value="1"/>
</dbReference>
<keyword evidence="10 12" id="KW-0539">Nucleus</keyword>
<evidence type="ECO:0000313" key="19">
    <source>
        <dbReference type="Proteomes" id="UP000002494"/>
    </source>
</evidence>
<dbReference type="GO" id="GO:0005634">
    <property type="term" value="C:nucleus"/>
    <property type="evidence" value="ECO:0007669"/>
    <property type="project" value="UniProtKB-SubCell"/>
</dbReference>
<accession>Q99PJ8</accession>
<evidence type="ECO:0000256" key="3">
    <source>
        <dbReference type="ARBA" id="ARBA00022723"/>
    </source>
</evidence>
<evidence type="ECO:0000256" key="13">
    <source>
        <dbReference type="SAM" id="MobiDB-lite"/>
    </source>
</evidence>
<feature type="domain" description="C2H2-type" evidence="14">
    <location>
        <begin position="600"/>
        <end position="627"/>
    </location>
</feature>
<keyword evidence="4" id="KW-0677">Repeat</keyword>
<evidence type="ECO:0000313" key="20">
    <source>
        <dbReference type="RGD" id="727958"/>
    </source>
</evidence>
<dbReference type="OMA" id="VPNRKEH"/>
<dbReference type="RefSeq" id="XP_038965141.1">
    <property type="nucleotide sequence ID" value="XM_039109213.2"/>
</dbReference>
<dbReference type="Pfam" id="PF13894">
    <property type="entry name" value="zf-C2H2_4"/>
    <property type="match status" value="1"/>
</dbReference>
<feature type="domain" description="C2H2-type" evidence="14">
    <location>
        <begin position="656"/>
        <end position="683"/>
    </location>
</feature>
<feature type="domain" description="C2H2-type" evidence="14">
    <location>
        <begin position="572"/>
        <end position="599"/>
    </location>
</feature>
<dbReference type="GO" id="GO:0043565">
    <property type="term" value="F:sequence-specific DNA binding"/>
    <property type="evidence" value="ECO:0007669"/>
    <property type="project" value="UniProtKB-ARBA"/>
</dbReference>
<dbReference type="FunFam" id="3.30.160.60:FF:001540">
    <property type="entry name" value="zinc finger protein 483 isoform X2"/>
    <property type="match status" value="1"/>
</dbReference>
<dbReference type="Gene3D" id="3.30.160.60">
    <property type="entry name" value="Classic Zinc Finger"/>
    <property type="match status" value="8"/>
</dbReference>
<dbReference type="RGD" id="727958">
    <property type="gene designation" value="Zfp483"/>
</dbReference>
<evidence type="ECO:0000256" key="4">
    <source>
        <dbReference type="ARBA" id="ARBA00022737"/>
    </source>
</evidence>
<dbReference type="PANTHER" id="PTHR24381">
    <property type="entry name" value="ZINC FINGER PROTEIN"/>
    <property type="match status" value="1"/>
</dbReference>
<dbReference type="Pfam" id="PF00096">
    <property type="entry name" value="zf-C2H2"/>
    <property type="match status" value="6"/>
</dbReference>
<dbReference type="Pfam" id="PF02023">
    <property type="entry name" value="SCAN"/>
    <property type="match status" value="1"/>
</dbReference>
<evidence type="ECO:0000259" key="16">
    <source>
        <dbReference type="PROSITE" id="PS50805"/>
    </source>
</evidence>
<evidence type="ECO:0000313" key="17">
    <source>
        <dbReference type="EMBL" id="AAG53887.1"/>
    </source>
</evidence>
<dbReference type="Ensembl" id="ENSRNOT00000167599.1">
    <property type="protein sequence ID" value="ENSRNOP00000103543.1"/>
    <property type="gene ID" value="ENSRNOG00000084203.1"/>
</dbReference>
<dbReference type="RefSeq" id="XP_038965146.1">
    <property type="nucleotide sequence ID" value="XM_039109218.2"/>
</dbReference>
<proteinExistence type="evidence at transcript level"/>
<dbReference type="FunFam" id="3.30.160.60:FF:002141">
    <property type="entry name" value="Zinc finger and SCAN domain-containing protein 22"/>
    <property type="match status" value="1"/>
</dbReference>
<evidence type="ECO:0000256" key="2">
    <source>
        <dbReference type="ARBA" id="ARBA00006991"/>
    </source>
</evidence>
<keyword evidence="7" id="KW-0805">Transcription regulation</keyword>
<dbReference type="RefSeq" id="XP_038965142.1">
    <property type="nucleotide sequence ID" value="XM_039109214.2"/>
</dbReference>
<dbReference type="FunFam" id="3.30.160.60:FF:000608">
    <property type="entry name" value="zinc finger protein 286A isoform X1"/>
    <property type="match status" value="1"/>
</dbReference>
<sequence>MQALVPSDMMAGISPDPSALPLSEQSRAPRVDTLRGQESMLREDLESFRQKFRWFCYSQEEGPRKTLNQLWELCKQWLRPDIHTKEQILELLVFEQFLRVLPGEMRIWVNSQHPESSVEVVTLVEDLNQTLEEKEDRNTQAPDVCKEEDLGEEAMAAAPPSAEVAAPPRAEPREAVTFEDVSVDFTRGEWKLLEPSQRELYKEVLLENLGSLEVLGSPVSKFDLISHLKWVKLPRVLEKELSKDPRPGESVKESESRSELDAFMEELTLEKTVEYCFSGGGYGLKTEFQKRLGKPEKDHGRRKSHESKEAESGETTSEKNVKQTSAMLKHRKALLTKTSQRSKEGKKPFSFHSALVNRRELSGGKSRKCSDREKDPHRPLSPTERKRHPKIGSLRKTEKCSKCGVDFTRILGCVESSQCEKCRKNLFQDETSSKDQEADTEEPRKCKKCGKALEYGSKRSVCVECRNAHKASPSLKPQGKTDRRKKSYKCDECGKRFAEENDFSQHQRTHTREKPYVCKHCGRAFSDNSSFCQHQRIHTGEKPYTCKECGKSFTHSSSLSKHQRIHTGEKPYKCKECGKAFRQNSCLTRHQKIHTGEKPFLCKECGLSFRLFSSIMYHQRLHKGEKPYKCPHCEKGFPSHSRLSRHLRIHTGAKPYKCKECGKTFRQSSSLNLHIRTHTGEKPYKCNYCGAAFTRSTILVEHVKTHTRVKYDCKKCGKSFKSRSANLRHHCTL</sequence>
<evidence type="ECO:0000256" key="11">
    <source>
        <dbReference type="PROSITE-ProRule" id="PRU00042"/>
    </source>
</evidence>
<dbReference type="InterPro" id="IPR001909">
    <property type="entry name" value="KRAB"/>
</dbReference>
<dbReference type="SUPFAM" id="SSF109640">
    <property type="entry name" value="KRAB domain (Kruppel-associated box)"/>
    <property type="match status" value="1"/>
</dbReference>
<evidence type="ECO:0000256" key="12">
    <source>
        <dbReference type="PROSITE-ProRule" id="PRU00187"/>
    </source>
</evidence>
<dbReference type="InterPro" id="IPR036051">
    <property type="entry name" value="KRAB_dom_sf"/>
</dbReference>
<feature type="compositionally biased region" description="Basic and acidic residues" evidence="13">
    <location>
        <begin position="357"/>
        <end position="378"/>
    </location>
</feature>